<feature type="compositionally biased region" description="Pro residues" evidence="7">
    <location>
        <begin position="3872"/>
        <end position="3881"/>
    </location>
</feature>
<feature type="compositionally biased region" description="Basic residues" evidence="7">
    <location>
        <begin position="2025"/>
        <end position="2041"/>
    </location>
</feature>
<feature type="compositionally biased region" description="Polar residues" evidence="7">
    <location>
        <begin position="3939"/>
        <end position="3953"/>
    </location>
</feature>
<feature type="compositionally biased region" description="Basic residues" evidence="7">
    <location>
        <begin position="2505"/>
        <end position="2517"/>
    </location>
</feature>
<dbReference type="CDD" id="cd15543">
    <property type="entry name" value="PHD_RSF1"/>
    <property type="match status" value="1"/>
</dbReference>
<feature type="compositionally biased region" description="Basic and acidic residues" evidence="7">
    <location>
        <begin position="1344"/>
        <end position="1355"/>
    </location>
</feature>
<protein>
    <submittedName>
        <fullName evidence="11">Uncharacterized protein LOC101854765 isoform X1</fullName>
    </submittedName>
</protein>
<feature type="compositionally biased region" description="Acidic residues" evidence="7">
    <location>
        <begin position="2307"/>
        <end position="2320"/>
    </location>
</feature>
<feature type="compositionally biased region" description="Basic and acidic residues" evidence="7">
    <location>
        <begin position="1202"/>
        <end position="1214"/>
    </location>
</feature>
<evidence type="ECO:0000259" key="9">
    <source>
        <dbReference type="PROSITE" id="PS50827"/>
    </source>
</evidence>
<feature type="compositionally biased region" description="Low complexity" evidence="7">
    <location>
        <begin position="2646"/>
        <end position="2655"/>
    </location>
</feature>
<feature type="compositionally biased region" description="Low complexity" evidence="7">
    <location>
        <begin position="3615"/>
        <end position="3627"/>
    </location>
</feature>
<keyword evidence="2" id="KW-0479">Metal-binding</keyword>
<feature type="compositionally biased region" description="Polar residues" evidence="7">
    <location>
        <begin position="998"/>
        <end position="1022"/>
    </location>
</feature>
<feature type="compositionally biased region" description="Basic and acidic residues" evidence="7">
    <location>
        <begin position="1068"/>
        <end position="1083"/>
    </location>
</feature>
<feature type="compositionally biased region" description="Polar residues" evidence="7">
    <location>
        <begin position="3467"/>
        <end position="3487"/>
    </location>
</feature>
<feature type="compositionally biased region" description="Basic and acidic residues" evidence="7">
    <location>
        <begin position="1362"/>
        <end position="1388"/>
    </location>
</feature>
<feature type="compositionally biased region" description="Basic and acidic residues" evidence="7">
    <location>
        <begin position="1223"/>
        <end position="1234"/>
    </location>
</feature>
<dbReference type="InterPro" id="IPR019787">
    <property type="entry name" value="Znf_PHD-finger"/>
</dbReference>
<feature type="compositionally biased region" description="Basic and acidic residues" evidence="7">
    <location>
        <begin position="1965"/>
        <end position="1985"/>
    </location>
</feature>
<feature type="compositionally biased region" description="Basic and acidic residues" evidence="7">
    <location>
        <begin position="912"/>
        <end position="926"/>
    </location>
</feature>
<evidence type="ECO:0000256" key="1">
    <source>
        <dbReference type="ARBA" id="ARBA00004123"/>
    </source>
</evidence>
<feature type="compositionally biased region" description="Basic and acidic residues" evidence="7">
    <location>
        <begin position="2010"/>
        <end position="2021"/>
    </location>
</feature>
<feature type="compositionally biased region" description="Basic and acidic residues" evidence="7">
    <location>
        <begin position="937"/>
        <end position="949"/>
    </location>
</feature>
<name>A0ABM0K8Q1_APLCA</name>
<feature type="region of interest" description="Disordered" evidence="7">
    <location>
        <begin position="2759"/>
        <end position="4013"/>
    </location>
</feature>
<dbReference type="Gene3D" id="3.30.40.10">
    <property type="entry name" value="Zinc/RING finger domain, C3HC4 (zinc finger)"/>
    <property type="match status" value="1"/>
</dbReference>
<dbReference type="InterPro" id="IPR018501">
    <property type="entry name" value="DDT_dom"/>
</dbReference>
<feature type="compositionally biased region" description="Polar residues" evidence="7">
    <location>
        <begin position="747"/>
        <end position="759"/>
    </location>
</feature>
<feature type="compositionally biased region" description="Basic and acidic residues" evidence="7">
    <location>
        <begin position="2077"/>
        <end position="2088"/>
    </location>
</feature>
<feature type="compositionally biased region" description="Basic and acidic residues" evidence="7">
    <location>
        <begin position="887"/>
        <end position="904"/>
    </location>
</feature>
<keyword evidence="3 6" id="KW-0863">Zinc-finger</keyword>
<feature type="compositionally biased region" description="Basic and acidic residues" evidence="7">
    <location>
        <begin position="342"/>
        <end position="358"/>
    </location>
</feature>
<feature type="compositionally biased region" description="Pro residues" evidence="7">
    <location>
        <begin position="3539"/>
        <end position="3550"/>
    </location>
</feature>
<feature type="compositionally biased region" description="Polar residues" evidence="7">
    <location>
        <begin position="3765"/>
        <end position="3777"/>
    </location>
</feature>
<feature type="compositionally biased region" description="Pro residues" evidence="7">
    <location>
        <begin position="3846"/>
        <end position="3855"/>
    </location>
</feature>
<feature type="compositionally biased region" description="Basic and acidic residues" evidence="7">
    <location>
        <begin position="217"/>
        <end position="247"/>
    </location>
</feature>
<feature type="region of interest" description="Disordered" evidence="7">
    <location>
        <begin position="342"/>
        <end position="691"/>
    </location>
</feature>
<feature type="compositionally biased region" description="Basic residues" evidence="7">
    <location>
        <begin position="1613"/>
        <end position="1635"/>
    </location>
</feature>
<evidence type="ECO:0000313" key="10">
    <source>
        <dbReference type="Proteomes" id="UP000694888"/>
    </source>
</evidence>
<feature type="compositionally biased region" description="Basic and acidic residues" evidence="7">
    <location>
        <begin position="854"/>
        <end position="866"/>
    </location>
</feature>
<feature type="compositionally biased region" description="Pro residues" evidence="7">
    <location>
        <begin position="2853"/>
        <end position="2865"/>
    </location>
</feature>
<feature type="compositionally biased region" description="Basic and acidic residues" evidence="7">
    <location>
        <begin position="1479"/>
        <end position="1502"/>
    </location>
</feature>
<dbReference type="SUPFAM" id="SSF57903">
    <property type="entry name" value="FYVE/PHD zinc finger"/>
    <property type="match status" value="1"/>
</dbReference>
<feature type="compositionally biased region" description="Basic and acidic residues" evidence="7">
    <location>
        <begin position="445"/>
        <end position="462"/>
    </location>
</feature>
<feature type="compositionally biased region" description="Basic residues" evidence="7">
    <location>
        <begin position="2228"/>
        <end position="2240"/>
    </location>
</feature>
<feature type="compositionally biased region" description="Polar residues" evidence="7">
    <location>
        <begin position="2608"/>
        <end position="2617"/>
    </location>
</feature>
<feature type="compositionally biased region" description="Low complexity" evidence="7">
    <location>
        <begin position="2670"/>
        <end position="2682"/>
    </location>
</feature>
<feature type="compositionally biased region" description="Low complexity" evidence="7">
    <location>
        <begin position="3220"/>
        <end position="3230"/>
    </location>
</feature>
<feature type="compositionally biased region" description="Polar residues" evidence="7">
    <location>
        <begin position="1047"/>
        <end position="1067"/>
    </location>
</feature>
<feature type="compositionally biased region" description="Basic residues" evidence="7">
    <location>
        <begin position="2362"/>
        <end position="2373"/>
    </location>
</feature>
<dbReference type="InterPro" id="IPR028938">
    <property type="entry name" value="Rsf1-like"/>
</dbReference>
<feature type="compositionally biased region" description="Acidic residues" evidence="7">
    <location>
        <begin position="2403"/>
        <end position="2417"/>
    </location>
</feature>
<gene>
    <name evidence="11" type="primary">LOC101854765</name>
</gene>
<feature type="compositionally biased region" description="Acidic residues" evidence="7">
    <location>
        <begin position="2378"/>
        <end position="2388"/>
    </location>
</feature>
<feature type="compositionally biased region" description="Basic and acidic residues" evidence="7">
    <location>
        <begin position="1396"/>
        <end position="1457"/>
    </location>
</feature>
<feature type="compositionally biased region" description="Acidic residues" evidence="7">
    <location>
        <begin position="1660"/>
        <end position="1669"/>
    </location>
</feature>
<reference evidence="11" key="1">
    <citation type="submission" date="2025-08" db="UniProtKB">
        <authorList>
            <consortium name="RefSeq"/>
        </authorList>
    </citation>
    <scope>IDENTIFICATION</scope>
</reference>
<dbReference type="Pfam" id="PF00628">
    <property type="entry name" value="PHD"/>
    <property type="match status" value="1"/>
</dbReference>
<dbReference type="Proteomes" id="UP000694888">
    <property type="component" value="Unplaced"/>
</dbReference>
<feature type="compositionally biased region" description="Acidic residues" evidence="7">
    <location>
        <begin position="1790"/>
        <end position="1803"/>
    </location>
</feature>
<feature type="compositionally biased region" description="Basic and acidic residues" evidence="7">
    <location>
        <begin position="3393"/>
        <end position="3410"/>
    </location>
</feature>
<feature type="compositionally biased region" description="Acidic residues" evidence="7">
    <location>
        <begin position="2215"/>
        <end position="2224"/>
    </location>
</feature>
<feature type="compositionally biased region" description="Low complexity" evidence="7">
    <location>
        <begin position="2428"/>
        <end position="2442"/>
    </location>
</feature>
<feature type="compositionally biased region" description="Polar residues" evidence="7">
    <location>
        <begin position="537"/>
        <end position="549"/>
    </location>
</feature>
<dbReference type="InterPro" id="IPR001965">
    <property type="entry name" value="Znf_PHD"/>
</dbReference>
<feature type="compositionally biased region" description="Polar residues" evidence="7">
    <location>
        <begin position="3502"/>
        <end position="3527"/>
    </location>
</feature>
<dbReference type="PANTHER" id="PTHR14296:SF16">
    <property type="entry name" value="REMODELING AND SPACING FACTOR 1"/>
    <property type="match status" value="1"/>
</dbReference>
<evidence type="ECO:0000256" key="2">
    <source>
        <dbReference type="ARBA" id="ARBA00022723"/>
    </source>
</evidence>
<accession>A0ABM0K8Q1</accession>
<feature type="domain" description="PHD-type" evidence="8">
    <location>
        <begin position="1855"/>
        <end position="1905"/>
    </location>
</feature>
<feature type="compositionally biased region" description="Basic and acidic residues" evidence="7">
    <location>
        <begin position="613"/>
        <end position="644"/>
    </location>
</feature>
<feature type="compositionally biased region" description="Basic residues" evidence="7">
    <location>
        <begin position="1732"/>
        <end position="1742"/>
    </location>
</feature>
<evidence type="ECO:0000256" key="4">
    <source>
        <dbReference type="ARBA" id="ARBA00022833"/>
    </source>
</evidence>
<dbReference type="SMART" id="SM00249">
    <property type="entry name" value="PHD"/>
    <property type="match status" value="1"/>
</dbReference>
<feature type="compositionally biased region" description="Low complexity" evidence="7">
    <location>
        <begin position="3693"/>
        <end position="3712"/>
    </location>
</feature>
<feature type="compositionally biased region" description="Low complexity" evidence="7">
    <location>
        <begin position="3672"/>
        <end position="3682"/>
    </location>
</feature>
<dbReference type="PROSITE" id="PS50016">
    <property type="entry name" value="ZF_PHD_2"/>
    <property type="match status" value="1"/>
</dbReference>
<feature type="compositionally biased region" description="Basic and acidic residues" evidence="7">
    <location>
        <begin position="3635"/>
        <end position="3671"/>
    </location>
</feature>
<evidence type="ECO:0000256" key="7">
    <source>
        <dbReference type="SAM" id="MobiDB-lite"/>
    </source>
</evidence>
<feature type="compositionally biased region" description="Polar residues" evidence="7">
    <location>
        <begin position="3108"/>
        <end position="3132"/>
    </location>
</feature>
<comment type="subcellular location">
    <subcellularLocation>
        <location evidence="1">Nucleus</location>
    </subcellularLocation>
</comment>
<keyword evidence="10" id="KW-1185">Reference proteome</keyword>
<keyword evidence="5" id="KW-0539">Nucleus</keyword>
<feature type="compositionally biased region" description="Basic residues" evidence="7">
    <location>
        <begin position="3956"/>
        <end position="3965"/>
    </location>
</feature>
<dbReference type="InterPro" id="IPR019786">
    <property type="entry name" value="Zinc_finger_PHD-type_CS"/>
</dbReference>
<feature type="compositionally biased region" description="Polar residues" evidence="7">
    <location>
        <begin position="602"/>
        <end position="612"/>
    </location>
</feature>
<feature type="compositionally biased region" description="Low complexity" evidence="7">
    <location>
        <begin position="3821"/>
        <end position="3832"/>
    </location>
</feature>
<proteinExistence type="predicted"/>
<feature type="region of interest" description="Disordered" evidence="7">
    <location>
        <begin position="191"/>
        <end position="306"/>
    </location>
</feature>
<keyword evidence="4" id="KW-0862">Zinc</keyword>
<feature type="compositionally biased region" description="Polar residues" evidence="7">
    <location>
        <begin position="1190"/>
        <end position="1200"/>
    </location>
</feature>
<feature type="compositionally biased region" description="Basic and acidic residues" evidence="7">
    <location>
        <begin position="1030"/>
        <end position="1044"/>
    </location>
</feature>
<feature type="compositionally biased region" description="Basic and acidic residues" evidence="7">
    <location>
        <begin position="669"/>
        <end position="681"/>
    </location>
</feature>
<feature type="compositionally biased region" description="Acidic residues" evidence="7">
    <location>
        <begin position="1644"/>
        <end position="1653"/>
    </location>
</feature>
<dbReference type="PROSITE" id="PS50827">
    <property type="entry name" value="DDT"/>
    <property type="match status" value="1"/>
</dbReference>
<feature type="compositionally biased region" description="Basic residues" evidence="7">
    <location>
        <begin position="1565"/>
        <end position="1578"/>
    </location>
</feature>
<dbReference type="GeneID" id="101854765"/>
<feature type="compositionally biased region" description="Acidic residues" evidence="7">
    <location>
        <begin position="2245"/>
        <end position="2260"/>
    </location>
</feature>
<feature type="compositionally biased region" description="Basic and acidic residues" evidence="7">
    <location>
        <begin position="986"/>
        <end position="995"/>
    </location>
</feature>
<feature type="compositionally biased region" description="Low complexity" evidence="7">
    <location>
        <begin position="3241"/>
        <end position="3263"/>
    </location>
</feature>
<feature type="compositionally biased region" description="Basic and acidic residues" evidence="7">
    <location>
        <begin position="1304"/>
        <end position="1325"/>
    </location>
</feature>
<feature type="compositionally biased region" description="Basic and acidic residues" evidence="7">
    <location>
        <begin position="2481"/>
        <end position="2492"/>
    </location>
</feature>
<feature type="region of interest" description="Disordered" evidence="7">
    <location>
        <begin position="2076"/>
        <end position="2746"/>
    </location>
</feature>
<feature type="region of interest" description="Disordered" evidence="7">
    <location>
        <begin position="1956"/>
        <end position="2052"/>
    </location>
</feature>
<feature type="compositionally biased region" description="Acidic residues" evidence="7">
    <location>
        <begin position="967"/>
        <end position="985"/>
    </location>
</feature>
<feature type="domain" description="DDT" evidence="9">
    <location>
        <begin position="9"/>
        <end position="71"/>
    </location>
</feature>
<evidence type="ECO:0000256" key="6">
    <source>
        <dbReference type="PROSITE-ProRule" id="PRU00146"/>
    </source>
</evidence>
<evidence type="ECO:0000259" key="8">
    <source>
        <dbReference type="PROSITE" id="PS50016"/>
    </source>
</evidence>
<feature type="compositionally biased region" description="Basic and acidic residues" evidence="7">
    <location>
        <begin position="1140"/>
        <end position="1176"/>
    </location>
</feature>
<feature type="region of interest" description="Disordered" evidence="7">
    <location>
        <begin position="712"/>
        <end position="734"/>
    </location>
</feature>
<evidence type="ECO:0000256" key="5">
    <source>
        <dbReference type="ARBA" id="ARBA00023242"/>
    </source>
</evidence>
<feature type="compositionally biased region" description="Basic and acidic residues" evidence="7">
    <location>
        <begin position="1114"/>
        <end position="1129"/>
    </location>
</feature>
<evidence type="ECO:0000313" key="11">
    <source>
        <dbReference type="RefSeq" id="XP_005111490.1"/>
    </source>
</evidence>
<feature type="compositionally biased region" description="Low complexity" evidence="7">
    <location>
        <begin position="3551"/>
        <end position="3561"/>
    </location>
</feature>
<feature type="compositionally biased region" description="Pro residues" evidence="7">
    <location>
        <begin position="3889"/>
        <end position="3904"/>
    </location>
</feature>
<feature type="compositionally biased region" description="Basic and acidic residues" evidence="7">
    <location>
        <begin position="525"/>
        <end position="536"/>
    </location>
</feature>
<feature type="compositionally biased region" description="Basic and acidic residues" evidence="7">
    <location>
        <begin position="1804"/>
        <end position="1814"/>
    </location>
</feature>
<feature type="compositionally biased region" description="Acidic residues" evidence="7">
    <location>
        <begin position="2142"/>
        <end position="2184"/>
    </location>
</feature>
<feature type="compositionally biased region" description="Low complexity" evidence="7">
    <location>
        <begin position="3749"/>
        <end position="3764"/>
    </location>
</feature>
<dbReference type="RefSeq" id="XP_005111490.1">
    <property type="nucleotide sequence ID" value="XM_005111433.3"/>
</dbReference>
<feature type="compositionally biased region" description="Polar residues" evidence="7">
    <location>
        <begin position="3411"/>
        <end position="3422"/>
    </location>
</feature>
<feature type="compositionally biased region" description="Basic residues" evidence="7">
    <location>
        <begin position="2272"/>
        <end position="2303"/>
    </location>
</feature>
<feature type="compositionally biased region" description="Basic and acidic residues" evidence="7">
    <location>
        <begin position="2817"/>
        <end position="2831"/>
    </location>
</feature>
<feature type="compositionally biased region" description="Polar residues" evidence="7">
    <location>
        <begin position="3316"/>
        <end position="3325"/>
    </location>
</feature>
<feature type="compositionally biased region" description="Basic and acidic residues" evidence="7">
    <location>
        <begin position="256"/>
        <end position="271"/>
    </location>
</feature>
<feature type="compositionally biased region" description="Basic and acidic residues" evidence="7">
    <location>
        <begin position="486"/>
        <end position="498"/>
    </location>
</feature>
<feature type="compositionally biased region" description="Low complexity" evidence="7">
    <location>
        <begin position="2910"/>
        <end position="2921"/>
    </location>
</feature>
<feature type="compositionally biased region" description="Low complexity" evidence="7">
    <location>
        <begin position="3428"/>
        <end position="3444"/>
    </location>
</feature>
<sequence>MASVAESDCHKDPNFAVICSFLDKYGELLGLPSVSYSDLERFLEDETNDVSRILIDIHVRLLRRIGKSTVNSERFEKSIIKFCHHFSEFDAWEVESYGYKHAKLSTKLRILKHLLECQFDFNLKFKEKVNESQAEDMRFLPIGRDKDGQAYWYLLDKDLNLLVYREEQDDEDADTWELVCRDRQQLASLVNSLQTGSMKPKQEEEKTSSSGSGSSRSSKEGSPEKETGKVKSEEVETKVKADPETRMAAESNISEANDKKVKTDGEDDPRIRMRIGGNTSTILTDDKAESGPCVLGSSSERVGDRLGEDTTAKSVHLSKNAHVVLEKINVFAEGQVISDRLSSDKTAEVMKSTDESLKRIHASSADIQKDITPCEEATGSKSVPSAPACSDTAPGSDHCASVNTESQAAAVVSDHSCKESSPVVPSDLASTSDGSATKPHPSSLESKESEKLKLEVTVKQEVPDADSGNSTGVKSVEQPVLNLSKDPPDKQGGKEGIAKDSVVSVNTSEKEIEKSEGVVNQTPNHAEEGECGKESLEQNLVSEKSTAPVSDQPVVAQTDKSKDSDSVSTTCGNPETDQNKKTQVKGKLVSSSEPVSEKETTGTKSLSDSEQTGTKECDNKMQVVEEKEADMVEKSKVEAMKDSQDTSVVGAGGESSIRTSQLVNNSVEDGSKPSEFDKVDSAGEGTSKGVVVNKETTLNNVLEKTVKTNGVVGNSVSDFDMKCDSPVPASKPEAIVKDSQAVIVKSSDVQMNENSSSVAKSEETGTESVQVNGKETTEPVKQKSNVTEGDAGQSKETPVKAVNGDGGDSKAVTSTESEDAAPSAPSGEAEKTEVKSDGAVSAPLGNKMTNSAEESEKSEIPEKENEQDAGDSNTCEKESGAQEAGQVEEKTADSSKTSEKESVTEKVAQTENKADDSSKASEKVSGMEEIAQTEDSTDSKKEGEKKSEADDVAQIENNTGGCGLTQDYEDDDMAEDFDDFDNDDAGEGHEEKKEAPSASISEVSEKSNVTASMKPTEKCSSGTEGGAKADGLDKPKADGKKIEMENVSAQSGGSSSEVPMSQENSVQDGKDGKPADGGPDKVSSEVGSSELKSQEKPEAQKDVEKSACSSSGKSHSDVTDVDKEKKLESENAGTVSSKVSTEKSEDNQEGKEVPSGKGEKMAEKTPETIVVKKSEDASTSEAAEEESSKHITSTTASVGESKQVDDLPIEKLKNVTDTAVDEPALKTDASKEAESVSSGVAEASDEGSQKKLEVGKDFEDSSAGRQVPGSTSSSTDEKTDVPTIEKTPAPSGASEEGGEGSVAVKEKKVETSEVKAEKEGGKTETNEENSEKEEGITESSGGTVDKKDEISETAKCKSGNEGVEKNEKEESKAERNKEKHESEKEKPEASNANAEACKENIKGIEGKCDVNEKETRASDGGDNVPKKSSEGEKEAEEKEKDVSKEKSPEKETEKLGTGEDGSMSTKTDEMMAESSNVKGAEDSTNKEKETRPEDEERKKSDTGDTGNDPEKVSAAVEEMEKNVAVPGQPEDEASKQAGGESQRKLKRSAPDAASDEPVESEPNGKRARPAAKNQKTRGGRNAAARGRAARLAEREVTESEDSEAAVTSSGARGRGKLRGRGGRGRRGRRGGRRGGRNTGPGREAEDDVEEEEEAAAKDDAGEEMEEDCEDKGKKDSAAEEADENTSDQAGGKRPKKKKPDSSSEALSEDEVTPAKKGRSQLQPARKAGSANRGKRGGGRGRGGKSTPSTPATAAGNEAEGSGRRRSMRVREMKAKRPPTPPSPPSSHTEEESEDDLSDDTEEEVTFHVKDKDFLDPNFTPEEESGDEDFKPKGRNFQRQAQRTIKGENEEVVNDDTPCVKCGKYNHPEMILLCDKCDAGYHTACLRPPLMLIPDGDWFCPPCEHSMLVCKLLECLQTLDTASKKKDRLSKRQERLAYVGISISNILHGQNREGAVSGQFDQTGMVEKEEMEGVKEEAEGEEKQEGENEEDEAGEESGGGSTSYYESEGEELQRTYRSERLSQRQAQKRSRMEKKRRRRPARNRSPEVEVFAKRTCRTRSTVSYQFKEFDELISNAIEDDKPCRKEKPPEGFPFAGISRGKDMSNILGASDEEDEKIRLRDGDSGPPPVVRKKTKRKLTKLDSDEEQEEEEEDESEEFKLSEEEDSEATEIEGEEEDEGDEEEINSDSGDWKPKKTWFNSRASSRKSSKRMRDFVVEDEDYDSDENATKRRSTRNSTRGRIRYNDWESEETEQETDEEEASFSDFSSDDSKFARKMHKEKEKHKKAKQAAAKKKKKKVVRRGKHFSSEDEEEEEEEEEESGESQSDSSLVRRRKLLQKLVKKRRKDATDSDENEEKVSEKKSKASQKVKKKRSGKYLSDESEEESDNSDDEPRFKKKNVLRSSDEEEEEGDEEKDGAEEATGKKKSPSKKAAAVVAPIARGAKSAPKGKKRGEKLIPEDAGNSETVANQADEVVPGKIRRLSGSDREGPDEPNAKAGSAETSPAKGGKKKGAGGRQTRKQSAESQAAVEEKQAGKAAAQRRASSEKSPRAGKKKKVPNFLDVPSGDESEEDGAAPAGDALVAGQASTASQRLDPHSQVPVSQPLHPQAVVNQPPNSMAQPPYPGQMHGGYPPGFQGPQPGPGGQYGGYPYPGQMVGPPFPGQRHMGPGMGSPTQASSQTTTSQGRSEMGSPPHTMSQAPGAHSGHQGLESSSMRAAYPGYGGGLHPGMAHDPRALEPGQIPPGGHRPPPVSLPHGYLGMGGRMPGNQSSPQQMPDPRHMVPGMQQDPRRMAPRMPDPRQMAPGGVQDPHAHMPPGRMQDPRHMGPRSQDPHHGMGSGMTDPRQMPPGGVTDPRQMPPGGVPDPRQMPPGGVTDPRQMPPGGVTDPRQMPPGGVTDPRQMPPGGVTDPRQMPPGMMHPGMMRPPYGPHHPVTSSVRQSGPWEPSPAHYSQSYNSAARMVNPQEMGPGGMRHPYPGMRSPPPSHGQYMGQYPGMGPIPPPTSSTNSPLSSMGQMARNLGENAGMQSPPHGERRPSMGSPSQHREAGKESGGQADGEGGEKDAGAGAMSLVKAEAGEVVSPEKGEQRKEGRKRGPTKGKDKGKAQGMPGSQPAASQSQGGDGPNQTGGIPPQQSHPHGQRPPMPAPQGPGMGVSPYRGQGGGMHPLEPGQQNPSAPQGQMPPNMPPYPGMYRYPNPRVPMPPGMNPYHMPPYMGGPPPNMAAAGSQGHPQGHYGPPHPHSGVGGHPAHSPMRPMAPGHPMGHPSAAHHGGGAAPGGSNIPPPTSLPSTQSGHPDASQHGRTEPPAAHSIPQPAASMPPHQKSQPPTSAPASVHSMAPSSHPSQPPAAGPSDSPNKQGPESAAEAETKEAAPEKSALSKVKVESQEPAEPSTDTSKGASEEQKPQEAAKTVKEETPSSAMPQASKESAVSPDQAGPASSQQLQPSPSVDPGKHGYNVPYGQQGQGMPPAPLHSQQANMPPAQQSNVPSSQPANMPPSQPASVPSSQHGTMMSSSQPASSHQGPTMPASQHISNVAPGHPQQRPGMPPGQYPPNMPPNSHSSNMPYYHHPYFSPYGPNTGQPIPAHGGWGSNMPPHGANYGPNMYMNQRPQMYPPHHPAMSQQEVPQSQQPGQHRANTPEAARRSSVDSRSSQDEQPTRPVEAGEAKLNQARRDSEGGHSSAGESSSGGVSGPPPTAAGPPSSTSSNPPSSSTPTSSQSDHRPPPPPLRPTDQQHPPMSSPDHTPSGGQDATPPASVSSGGRSSSLDSAAVQSQPHGAMSHSSVRPPPNAWPSHHGMHYPPGPWPGMGGPSGQYSSMMQPYGGGHPGMMRPPGHYMPPGGHPHGDIPGGPSQRPPPGPNPGGSPNMAGQRNPAIGPDGRPPYMPPGQYPGCEPGTRPPPHGMEPQYPRPPGFNQGPPAPHTFQSEHPAMAGSAPPNPADGEQPGALSSASVDQSAESNSASKPKKAKTQKKVAKDGPPVRGKSAKSRGRGRGGFMIDNLLQSRGAGGEEEGEDNAEMKDIVSYVATDDYFKQQTSS</sequence>
<feature type="compositionally biased region" description="Basic residues" evidence="7">
    <location>
        <begin position="2329"/>
        <end position="2344"/>
    </location>
</feature>
<dbReference type="InterPro" id="IPR013083">
    <property type="entry name" value="Znf_RING/FYVE/PHD"/>
</dbReference>
<feature type="compositionally biased region" description="Basic and acidic residues" evidence="7">
    <location>
        <begin position="1247"/>
        <end position="1259"/>
    </location>
</feature>
<feature type="compositionally biased region" description="Polar residues" evidence="7">
    <location>
        <begin position="656"/>
        <end position="668"/>
    </location>
</feature>
<feature type="compositionally biased region" description="Basic and acidic residues" evidence="7">
    <location>
        <begin position="1092"/>
        <end position="1105"/>
    </location>
</feature>
<organism evidence="10 11">
    <name type="scientific">Aplysia californica</name>
    <name type="common">California sea hare</name>
    <dbReference type="NCBI Taxonomy" id="6500"/>
    <lineage>
        <taxon>Eukaryota</taxon>
        <taxon>Metazoa</taxon>
        <taxon>Spiralia</taxon>
        <taxon>Lophotrochozoa</taxon>
        <taxon>Mollusca</taxon>
        <taxon>Gastropoda</taxon>
        <taxon>Heterobranchia</taxon>
        <taxon>Euthyneura</taxon>
        <taxon>Tectipleura</taxon>
        <taxon>Aplysiida</taxon>
        <taxon>Aplysioidea</taxon>
        <taxon>Aplysiidae</taxon>
        <taxon>Aplysia</taxon>
    </lineage>
</organism>
<dbReference type="PROSITE" id="PS01359">
    <property type="entry name" value="ZF_PHD_1"/>
    <property type="match status" value="1"/>
</dbReference>
<dbReference type="PANTHER" id="PTHR14296">
    <property type="entry name" value="REMODELING AND SPACING FACTOR 1"/>
    <property type="match status" value="1"/>
</dbReference>
<feature type="region of interest" description="Disordered" evidence="7">
    <location>
        <begin position="746"/>
        <end position="1834"/>
    </location>
</feature>
<evidence type="ECO:0000256" key="3">
    <source>
        <dbReference type="ARBA" id="ARBA00022771"/>
    </source>
</evidence>
<dbReference type="InterPro" id="IPR011011">
    <property type="entry name" value="Znf_FYVE_PHD"/>
</dbReference>